<sequence length="612" mass="68467">MLKNVEDWDFDVFALSQLCGKYAMAVVFCALCDRRQLFEQLSLNVTFVCNFFVEITGQYKDNPYHNYIHGVDVLANCNYFMRAHVFDGLNCLDILACLLSAACHDVGHPGNNNAFEVAVESELAVKYNDESVLENMHVAKTWEIMKKPGCNILEGRTKQERKRFRQLLIQSILATDMSKHKEQMTALSKLIDELKREGDCLEKWALENANGPVKTMPTPVGKNVDTPPITMAVPAAALAIENTCIFHKKTELAGILIPLTVHTGDLSNPTKALRIYRQWATRITEEFYEQGDKEKQLGIAVTPAFDRTQTTLPAGQTGFINHVVKPWFDLWGKLLPEKNEGLLFNENVNLNLEYMKKELEGVKKEKEKKGPKTPSLTPSHSPALMSTHANNDSEEIEISQHKYFNRGKKTSTSYQQLPHKRQSVQNVFNPNASKSSSRLQWNKDNANTRPLQSPSFNSVSATKGAKDITSDPPKPVETNARNSMSRSHSILAASARDIRNAQLEKHLLAMQELAAEPIPDIDNDYFDLETLDEDSVITLRNIHPISKTKKPSSQQKLKIASNNTNASGVSSHSPTIGSAKNNPIKSPLHHKARSALPESPVASSHPTKNYGW</sequence>
<feature type="binding site" evidence="5">
    <location>
        <position position="104"/>
    </location>
    <ligand>
        <name>Zn(2+)</name>
        <dbReference type="ChEBI" id="CHEBI:29105"/>
        <label>1</label>
    </ligand>
</feature>
<dbReference type="InterPro" id="IPR023088">
    <property type="entry name" value="PDEase"/>
</dbReference>
<feature type="binding site" evidence="4">
    <location>
        <position position="316"/>
    </location>
    <ligand>
        <name>AMP</name>
        <dbReference type="ChEBI" id="CHEBI:456215"/>
    </ligand>
</feature>
<comment type="cofactor">
    <cofactor evidence="6">
        <name>a divalent metal cation</name>
        <dbReference type="ChEBI" id="CHEBI:60240"/>
    </cofactor>
    <text evidence="6">Binds 2 divalent metal cations per subunit. Site 1 may preferentially bind zinc ions, while site 2 has a preference for magnesium and/or manganese ions.</text>
</comment>
<dbReference type="InterPro" id="IPR003607">
    <property type="entry name" value="HD/PDEase_dom"/>
</dbReference>
<evidence type="ECO:0000256" key="4">
    <source>
        <dbReference type="PIRSR" id="PIRSR623088-2"/>
    </source>
</evidence>
<feature type="binding site" evidence="4">
    <location>
        <position position="265"/>
    </location>
    <ligand>
        <name>AMP</name>
        <dbReference type="ChEBI" id="CHEBI:456215"/>
    </ligand>
</feature>
<comment type="similarity">
    <text evidence="6">Belongs to the cyclic nucleotide phosphodiesterase family.</text>
</comment>
<dbReference type="InterPro" id="IPR002073">
    <property type="entry name" value="PDEase_catalytic_dom"/>
</dbReference>
<dbReference type="GO" id="GO:0007165">
    <property type="term" value="P:signal transduction"/>
    <property type="evidence" value="ECO:0007669"/>
    <property type="project" value="InterPro"/>
</dbReference>
<feature type="binding site" evidence="5">
    <location>
        <position position="265"/>
    </location>
    <ligand>
        <name>Zn(2+)</name>
        <dbReference type="ChEBI" id="CHEBI:29105"/>
        <label>1</label>
    </ligand>
</feature>
<organism evidence="9 10">
    <name type="scientific">Reticulomyxa filosa</name>
    <dbReference type="NCBI Taxonomy" id="46433"/>
    <lineage>
        <taxon>Eukaryota</taxon>
        <taxon>Sar</taxon>
        <taxon>Rhizaria</taxon>
        <taxon>Retaria</taxon>
        <taxon>Foraminifera</taxon>
        <taxon>Monothalamids</taxon>
        <taxon>Reticulomyxidae</taxon>
        <taxon>Reticulomyxa</taxon>
    </lineage>
</organism>
<dbReference type="OrthoDB" id="342865at2759"/>
<proteinExistence type="inferred from homology"/>
<evidence type="ECO:0000256" key="7">
    <source>
        <dbReference type="SAM" id="MobiDB-lite"/>
    </source>
</evidence>
<dbReference type="CDD" id="cd00077">
    <property type="entry name" value="HDc"/>
    <property type="match status" value="1"/>
</dbReference>
<keyword evidence="1 5" id="KW-0479">Metal-binding</keyword>
<feature type="binding site" evidence="5">
    <location>
        <position position="105"/>
    </location>
    <ligand>
        <name>Zn(2+)</name>
        <dbReference type="ChEBI" id="CHEBI:29105"/>
        <label>1</label>
    </ligand>
</feature>
<feature type="compositionally biased region" description="Polar residues" evidence="7">
    <location>
        <begin position="601"/>
        <end position="612"/>
    </location>
</feature>
<dbReference type="AlphaFoldDB" id="X6N0B7"/>
<feature type="binding site" evidence="4">
    <location>
        <begin position="65"/>
        <end position="69"/>
    </location>
    <ligand>
        <name>AMP</name>
        <dbReference type="ChEBI" id="CHEBI:456215"/>
    </ligand>
</feature>
<dbReference type="EMBL" id="ASPP01014425">
    <property type="protein sequence ID" value="ETO18762.1"/>
    <property type="molecule type" value="Genomic_DNA"/>
</dbReference>
<feature type="domain" description="PDEase" evidence="8">
    <location>
        <begin position="1"/>
        <end position="362"/>
    </location>
</feature>
<dbReference type="InterPro" id="IPR023174">
    <property type="entry name" value="PDEase_CS"/>
</dbReference>
<dbReference type="Proteomes" id="UP000023152">
    <property type="component" value="Unassembled WGS sequence"/>
</dbReference>
<evidence type="ECO:0000313" key="10">
    <source>
        <dbReference type="Proteomes" id="UP000023152"/>
    </source>
</evidence>
<feature type="compositionally biased region" description="Polar residues" evidence="7">
    <location>
        <begin position="423"/>
        <end position="461"/>
    </location>
</feature>
<dbReference type="SMART" id="SM00471">
    <property type="entry name" value="HDc"/>
    <property type="match status" value="1"/>
</dbReference>
<dbReference type="PROSITE" id="PS00126">
    <property type="entry name" value="PDEASE_I_1"/>
    <property type="match status" value="1"/>
</dbReference>
<evidence type="ECO:0000256" key="3">
    <source>
        <dbReference type="PIRSR" id="PIRSR623088-1"/>
    </source>
</evidence>
<dbReference type="SUPFAM" id="SSF109604">
    <property type="entry name" value="HD-domain/PDEase-like"/>
    <property type="match status" value="1"/>
</dbReference>
<keyword evidence="10" id="KW-1185">Reference proteome</keyword>
<name>X6N0B7_RETFI</name>
<evidence type="ECO:0000256" key="5">
    <source>
        <dbReference type="PIRSR" id="PIRSR623088-3"/>
    </source>
</evidence>
<feature type="region of interest" description="Disordered" evidence="7">
    <location>
        <begin position="408"/>
        <end position="486"/>
    </location>
</feature>
<accession>X6N0B7</accession>
<feature type="region of interest" description="Disordered" evidence="7">
    <location>
        <begin position="547"/>
        <end position="612"/>
    </location>
</feature>
<evidence type="ECO:0000313" key="9">
    <source>
        <dbReference type="EMBL" id="ETO18762.1"/>
    </source>
</evidence>
<gene>
    <name evidence="9" type="ORF">RFI_18494</name>
</gene>
<evidence type="ECO:0000256" key="6">
    <source>
        <dbReference type="RuleBase" id="RU363067"/>
    </source>
</evidence>
<feature type="compositionally biased region" description="Polar residues" evidence="7">
    <location>
        <begin position="551"/>
        <end position="584"/>
    </location>
</feature>
<evidence type="ECO:0000256" key="1">
    <source>
        <dbReference type="ARBA" id="ARBA00022723"/>
    </source>
</evidence>
<feature type="binding site" evidence="4">
    <location>
        <position position="105"/>
    </location>
    <ligand>
        <name>AMP</name>
        <dbReference type="ChEBI" id="CHEBI:456215"/>
    </ligand>
</feature>
<dbReference type="EC" id="3.1.4.-" evidence="6"/>
<evidence type="ECO:0000259" key="8">
    <source>
        <dbReference type="PROSITE" id="PS51845"/>
    </source>
</evidence>
<feature type="active site" description="Proton donor" evidence="3">
    <location>
        <position position="65"/>
    </location>
</feature>
<dbReference type="GO" id="GO:0004114">
    <property type="term" value="F:3',5'-cyclic-nucleotide phosphodiesterase activity"/>
    <property type="evidence" value="ECO:0007669"/>
    <property type="project" value="InterPro"/>
</dbReference>
<reference evidence="9 10" key="1">
    <citation type="journal article" date="2013" name="Curr. Biol.">
        <title>The Genome of the Foraminiferan Reticulomyxa filosa.</title>
        <authorList>
            <person name="Glockner G."/>
            <person name="Hulsmann N."/>
            <person name="Schleicher M."/>
            <person name="Noegel A.A."/>
            <person name="Eichinger L."/>
            <person name="Gallinger C."/>
            <person name="Pawlowski J."/>
            <person name="Sierra R."/>
            <person name="Euteneuer U."/>
            <person name="Pillet L."/>
            <person name="Moustafa A."/>
            <person name="Platzer M."/>
            <person name="Groth M."/>
            <person name="Szafranski K."/>
            <person name="Schliwa M."/>
        </authorList>
    </citation>
    <scope>NUCLEOTIDE SEQUENCE [LARGE SCALE GENOMIC DNA]</scope>
</reference>
<comment type="caution">
    <text evidence="9">The sequence shown here is derived from an EMBL/GenBank/DDBJ whole genome shotgun (WGS) entry which is preliminary data.</text>
</comment>
<protein>
    <recommendedName>
        <fullName evidence="6">Phosphodiesterase</fullName>
        <ecNumber evidence="6">3.1.4.-</ecNumber>
    </recommendedName>
</protein>
<dbReference type="GO" id="GO:0046872">
    <property type="term" value="F:metal ion binding"/>
    <property type="evidence" value="ECO:0007669"/>
    <property type="project" value="UniProtKB-KW"/>
</dbReference>
<dbReference type="PROSITE" id="PS51845">
    <property type="entry name" value="PDEASE_I_2"/>
    <property type="match status" value="1"/>
</dbReference>
<dbReference type="PANTHER" id="PTHR11347">
    <property type="entry name" value="CYCLIC NUCLEOTIDE PHOSPHODIESTERASE"/>
    <property type="match status" value="1"/>
</dbReference>
<evidence type="ECO:0000256" key="2">
    <source>
        <dbReference type="ARBA" id="ARBA00022801"/>
    </source>
</evidence>
<dbReference type="Gene3D" id="1.10.1300.10">
    <property type="entry name" value="3'5'-cyclic nucleotide phosphodiesterase, catalytic domain"/>
    <property type="match status" value="1"/>
</dbReference>
<dbReference type="Pfam" id="PF00233">
    <property type="entry name" value="PDEase_I"/>
    <property type="match status" value="1"/>
</dbReference>
<keyword evidence="2 6" id="KW-0378">Hydrolase</keyword>
<dbReference type="PRINTS" id="PR00387">
    <property type="entry name" value="PDIESTERASE1"/>
</dbReference>
<feature type="binding site" evidence="5">
    <location>
        <position position="105"/>
    </location>
    <ligand>
        <name>Zn(2+)</name>
        <dbReference type="ChEBI" id="CHEBI:29105"/>
        <label>2</label>
    </ligand>
</feature>
<feature type="binding site" evidence="5">
    <location>
        <position position="69"/>
    </location>
    <ligand>
        <name>Zn(2+)</name>
        <dbReference type="ChEBI" id="CHEBI:29105"/>
        <label>1</label>
    </ligand>
</feature>
<feature type="region of interest" description="Disordered" evidence="7">
    <location>
        <begin position="363"/>
        <end position="391"/>
    </location>
</feature>
<dbReference type="InterPro" id="IPR036971">
    <property type="entry name" value="PDEase_catalytic_dom_sf"/>
</dbReference>